<dbReference type="Proteomes" id="UP001500831">
    <property type="component" value="Unassembled WGS sequence"/>
</dbReference>
<dbReference type="EMBL" id="BAAAVI010000003">
    <property type="protein sequence ID" value="GAA2848494.1"/>
    <property type="molecule type" value="Genomic_DNA"/>
</dbReference>
<accession>A0ABN3VPZ0</accession>
<dbReference type="Gene3D" id="3.40.50.1820">
    <property type="entry name" value="alpha/beta hydrolase"/>
    <property type="match status" value="1"/>
</dbReference>
<name>A0ABN3VPZ0_9ACTN</name>
<comment type="caution">
    <text evidence="1">The sequence shown here is derived from an EMBL/GenBank/DDBJ whole genome shotgun (WGS) entry which is preliminary data.</text>
</comment>
<dbReference type="InterPro" id="IPR029058">
    <property type="entry name" value="AB_hydrolase_fold"/>
</dbReference>
<evidence type="ECO:0000313" key="1">
    <source>
        <dbReference type="EMBL" id="GAA2848494.1"/>
    </source>
</evidence>
<protein>
    <recommendedName>
        <fullName evidence="3">Hydrolase</fullName>
    </recommendedName>
</protein>
<organism evidence="1 2">
    <name type="scientific">Streptosporangium fragile</name>
    <dbReference type="NCBI Taxonomy" id="46186"/>
    <lineage>
        <taxon>Bacteria</taxon>
        <taxon>Bacillati</taxon>
        <taxon>Actinomycetota</taxon>
        <taxon>Actinomycetes</taxon>
        <taxon>Streptosporangiales</taxon>
        <taxon>Streptosporangiaceae</taxon>
        <taxon>Streptosporangium</taxon>
    </lineage>
</organism>
<proteinExistence type="predicted"/>
<reference evidence="1 2" key="1">
    <citation type="journal article" date="2019" name="Int. J. Syst. Evol. Microbiol.">
        <title>The Global Catalogue of Microorganisms (GCM) 10K type strain sequencing project: providing services to taxonomists for standard genome sequencing and annotation.</title>
        <authorList>
            <consortium name="The Broad Institute Genomics Platform"/>
            <consortium name="The Broad Institute Genome Sequencing Center for Infectious Disease"/>
            <person name="Wu L."/>
            <person name="Ma J."/>
        </authorList>
    </citation>
    <scope>NUCLEOTIDE SEQUENCE [LARGE SCALE GENOMIC DNA]</scope>
    <source>
        <strain evidence="1 2">JCM 6242</strain>
    </source>
</reference>
<evidence type="ECO:0008006" key="3">
    <source>
        <dbReference type="Google" id="ProtNLM"/>
    </source>
</evidence>
<dbReference type="RefSeq" id="WP_344967500.1">
    <property type="nucleotide sequence ID" value="NZ_BAAAVI010000003.1"/>
</dbReference>
<gene>
    <name evidence="1" type="ORF">GCM10010517_05740</name>
</gene>
<keyword evidence="2" id="KW-1185">Reference proteome</keyword>
<dbReference type="SUPFAM" id="SSF53474">
    <property type="entry name" value="alpha/beta-Hydrolases"/>
    <property type="match status" value="1"/>
</dbReference>
<sequence>MTATRRHGIELSYYDLGRTPFFACEADQRFSYCLYVPEDYDESGHQRYELVVVVHGTDRTAAEYRNLFADFCEAHDCIVLAPLFPAGIARRDELHDYKFIDYGGIRFDRVLLSMVDEVAAKYRLDGSRMLMHGFSGGGQFVHRFFYLHPRRLRAVSIGAPGLVTLLDPHWPWWAGTRDFTERLGARLDLEAMRDVAVQMIIGAEDTDTWEITVTEQDALWVEGADSAGATRVDRLSSLHRSFTDAGITARLDVVPGAAHSGFDILPAVQDFLSRTMGGGPCRSW</sequence>
<evidence type="ECO:0000313" key="2">
    <source>
        <dbReference type="Proteomes" id="UP001500831"/>
    </source>
</evidence>